<dbReference type="Proteomes" id="UP000315914">
    <property type="component" value="Unassembled WGS sequence"/>
</dbReference>
<dbReference type="RefSeq" id="WP_080136311.1">
    <property type="nucleotide sequence ID" value="NZ_LWIG01000012.1"/>
</dbReference>
<reference evidence="1 2" key="1">
    <citation type="submission" date="2019-06" db="EMBL/GenBank/DDBJ databases">
        <title>Genomic Encyclopedia of Type Strains, Phase IV (KMG-V): Genome sequencing to study the core and pangenomes of soil and plant-associated prokaryotes.</title>
        <authorList>
            <person name="Whitman W."/>
        </authorList>
    </citation>
    <scope>NUCLEOTIDE SEQUENCE [LARGE SCALE GENOMIC DNA]</scope>
    <source>
        <strain evidence="1 2">BR 10556</strain>
    </source>
</reference>
<dbReference type="Pfam" id="PF12244">
    <property type="entry name" value="DUF3606"/>
    <property type="match status" value="1"/>
</dbReference>
<comment type="caution">
    <text evidence="1">The sequence shown here is derived from an EMBL/GenBank/DDBJ whole genome shotgun (WGS) entry which is preliminary data.</text>
</comment>
<dbReference type="AlphaFoldDB" id="A0A560JNN5"/>
<dbReference type="OrthoDB" id="8238029at2"/>
<evidence type="ECO:0000313" key="1">
    <source>
        <dbReference type="EMBL" id="TWB72567.1"/>
    </source>
</evidence>
<organism evidence="1 2">
    <name type="scientific">Bradyrhizobium sacchari</name>
    <dbReference type="NCBI Taxonomy" id="1399419"/>
    <lineage>
        <taxon>Bacteria</taxon>
        <taxon>Pseudomonadati</taxon>
        <taxon>Pseudomonadota</taxon>
        <taxon>Alphaproteobacteria</taxon>
        <taxon>Hyphomicrobiales</taxon>
        <taxon>Nitrobacteraceae</taxon>
        <taxon>Bradyrhizobium</taxon>
    </lineage>
</organism>
<name>A0A560JNN5_9BRAD</name>
<accession>A0A560JNN5</accession>
<gene>
    <name evidence="1" type="ORF">FBZ95_106282</name>
</gene>
<keyword evidence="2" id="KW-1185">Reference proteome</keyword>
<protein>
    <submittedName>
        <fullName evidence="1">Uncharacterized protein DUF3606</fullName>
    </submittedName>
</protein>
<evidence type="ECO:0000313" key="2">
    <source>
        <dbReference type="Proteomes" id="UP000315914"/>
    </source>
</evidence>
<sequence length="69" mass="7597">MDNLTKRAQPDRSKINMHEAFEVKYWTHALGVSKEELQKAVDKVGNSAATVRKELAATGAREPEAPSST</sequence>
<dbReference type="InterPro" id="IPR022037">
    <property type="entry name" value="DUF3606"/>
</dbReference>
<proteinExistence type="predicted"/>
<dbReference type="EMBL" id="VITW01000006">
    <property type="protein sequence ID" value="TWB72567.1"/>
    <property type="molecule type" value="Genomic_DNA"/>
</dbReference>